<keyword evidence="4" id="KW-1185">Reference proteome</keyword>
<dbReference type="Gene3D" id="2.130.10.130">
    <property type="entry name" value="Integrin alpha, N-terminal"/>
    <property type="match status" value="2"/>
</dbReference>
<evidence type="ECO:0000313" key="4">
    <source>
        <dbReference type="Proteomes" id="UP000318288"/>
    </source>
</evidence>
<dbReference type="AlphaFoldDB" id="A0A5C6FIE7"/>
<feature type="chain" id="PRO_5022947808" evidence="2">
    <location>
        <begin position="27"/>
        <end position="412"/>
    </location>
</feature>
<dbReference type="PANTHER" id="PTHR44103:SF1">
    <property type="entry name" value="PROPROTEIN CONVERTASE P"/>
    <property type="match status" value="1"/>
</dbReference>
<accession>A0A5C6FIE7</accession>
<organism evidence="3 4">
    <name type="scientific">Rubripirellula tenax</name>
    <dbReference type="NCBI Taxonomy" id="2528015"/>
    <lineage>
        <taxon>Bacteria</taxon>
        <taxon>Pseudomonadati</taxon>
        <taxon>Planctomycetota</taxon>
        <taxon>Planctomycetia</taxon>
        <taxon>Pirellulales</taxon>
        <taxon>Pirellulaceae</taxon>
        <taxon>Rubripirellula</taxon>
    </lineage>
</organism>
<comment type="caution">
    <text evidence="3">The sequence shown here is derived from an EMBL/GenBank/DDBJ whole genome shotgun (WGS) entry which is preliminary data.</text>
</comment>
<sequence length="412" mass="45131" precursor="true">MTVRRSRRFFVAFSAVSMILGGAATAVIGDDSNVGDGSSVRFRPRLLTLDANEGIAAGDVDGDGQTDLVAGRNWFRGGDGTDGGNWEPRPLRAIDDWNGYVESNGDYLMDVNGDGRLDVIAGSFLPTEVHWYENPGDEALRLGKTWPKHLLVDTGNSANEGQLMQDIDGDGRPEWIVNSWKNDVPTVVWRLVPRDKGDGQRGGAMFDVVSHTFGDKANGHGVAVGDLNNDGRSDLLVGQGWYEQPSSQPWSAPWKFHQDWKLHSSVPMIVVDLDDDGDGDLIFGNGHDFGLFWWQNDGADENGTVGWTEHEIDKQYSQPHSLAWVDVTGDGKPDLVTGKRYFAHNGKDPGGTEMPCLYYYDWDAKTKTFTRHTIEEGHVGTGLQIVAEDLNGDSKTDIAVAGKSGTYLMIAE</sequence>
<dbReference type="InterPro" id="IPR013517">
    <property type="entry name" value="FG-GAP"/>
</dbReference>
<dbReference type="RefSeq" id="WP_246114227.1">
    <property type="nucleotide sequence ID" value="NZ_SJPW01000001.1"/>
</dbReference>
<reference evidence="3 4" key="1">
    <citation type="submission" date="2019-02" db="EMBL/GenBank/DDBJ databases">
        <title>Deep-cultivation of Planctomycetes and their phenomic and genomic characterization uncovers novel biology.</title>
        <authorList>
            <person name="Wiegand S."/>
            <person name="Jogler M."/>
            <person name="Boedeker C."/>
            <person name="Pinto D."/>
            <person name="Vollmers J."/>
            <person name="Rivas-Marin E."/>
            <person name="Kohn T."/>
            <person name="Peeters S.H."/>
            <person name="Heuer A."/>
            <person name="Rast P."/>
            <person name="Oberbeckmann S."/>
            <person name="Bunk B."/>
            <person name="Jeske O."/>
            <person name="Meyerdierks A."/>
            <person name="Storesund J.E."/>
            <person name="Kallscheuer N."/>
            <person name="Luecker S."/>
            <person name="Lage O.M."/>
            <person name="Pohl T."/>
            <person name="Merkel B.J."/>
            <person name="Hornburger P."/>
            <person name="Mueller R.-W."/>
            <person name="Bruemmer F."/>
            <person name="Labrenz M."/>
            <person name="Spormann A.M."/>
            <person name="Op Den Camp H."/>
            <person name="Overmann J."/>
            <person name="Amann R."/>
            <person name="Jetten M.S.M."/>
            <person name="Mascher T."/>
            <person name="Medema M.H."/>
            <person name="Devos D.P."/>
            <person name="Kaster A.-K."/>
            <person name="Ovreas L."/>
            <person name="Rohde M."/>
            <person name="Galperin M.Y."/>
            <person name="Jogler C."/>
        </authorList>
    </citation>
    <scope>NUCLEOTIDE SEQUENCE [LARGE SCALE GENOMIC DNA]</scope>
    <source>
        <strain evidence="3 4">Poly51</strain>
    </source>
</reference>
<dbReference type="Pfam" id="PF13517">
    <property type="entry name" value="FG-GAP_3"/>
    <property type="match status" value="2"/>
</dbReference>
<name>A0A5C6FIE7_9BACT</name>
<dbReference type="SUPFAM" id="SSF69318">
    <property type="entry name" value="Integrin alpha N-terminal domain"/>
    <property type="match status" value="1"/>
</dbReference>
<evidence type="ECO:0000313" key="3">
    <source>
        <dbReference type="EMBL" id="TWU60363.1"/>
    </source>
</evidence>
<evidence type="ECO:0000256" key="2">
    <source>
        <dbReference type="SAM" id="SignalP"/>
    </source>
</evidence>
<dbReference type="Pfam" id="PF01839">
    <property type="entry name" value="FG-GAP"/>
    <property type="match status" value="1"/>
</dbReference>
<dbReference type="Proteomes" id="UP000318288">
    <property type="component" value="Unassembled WGS sequence"/>
</dbReference>
<dbReference type="EMBL" id="SJPW01000001">
    <property type="protein sequence ID" value="TWU60363.1"/>
    <property type="molecule type" value="Genomic_DNA"/>
</dbReference>
<keyword evidence="1 2" id="KW-0732">Signal</keyword>
<gene>
    <name evidence="3" type="ORF">Poly51_06380</name>
</gene>
<dbReference type="InterPro" id="IPR028994">
    <property type="entry name" value="Integrin_alpha_N"/>
</dbReference>
<proteinExistence type="predicted"/>
<evidence type="ECO:0000256" key="1">
    <source>
        <dbReference type="ARBA" id="ARBA00022729"/>
    </source>
</evidence>
<feature type="signal peptide" evidence="2">
    <location>
        <begin position="1"/>
        <end position="26"/>
    </location>
</feature>
<protein>
    <submittedName>
        <fullName evidence="3">FG-GAP repeat protein</fullName>
    </submittedName>
</protein>
<dbReference type="PANTHER" id="PTHR44103">
    <property type="entry name" value="PROPROTEIN CONVERTASE P"/>
    <property type="match status" value="1"/>
</dbReference>